<keyword evidence="1" id="KW-0732">Signal</keyword>
<evidence type="ECO:0000256" key="1">
    <source>
        <dbReference type="SAM" id="SignalP"/>
    </source>
</evidence>
<name>A0A9Q3VWM6_9ACTN</name>
<reference evidence="3" key="1">
    <citation type="submission" date="2021-12" db="EMBL/GenBank/DDBJ databases">
        <authorList>
            <person name="Lee J.-H."/>
            <person name="Kim S.-B."/>
        </authorList>
    </citation>
    <scope>NUCLEOTIDE SEQUENCE</scope>
    <source>
        <strain evidence="3">NR30</strain>
    </source>
</reference>
<evidence type="ECO:0000313" key="4">
    <source>
        <dbReference type="Proteomes" id="UP001108029"/>
    </source>
</evidence>
<gene>
    <name evidence="3" type="ORF">LJ657_40670</name>
</gene>
<accession>A0A9Q3VWM6</accession>
<dbReference type="PROSITE" id="PS51257">
    <property type="entry name" value="PROKAR_LIPOPROTEIN"/>
    <property type="match status" value="1"/>
</dbReference>
<feature type="domain" description="GerMN" evidence="2">
    <location>
        <begin position="45"/>
        <end position="131"/>
    </location>
</feature>
<dbReference type="InterPro" id="IPR019606">
    <property type="entry name" value="GerMN"/>
</dbReference>
<organism evidence="3 4">
    <name type="scientific">Streptomyces guryensis</name>
    <dbReference type="NCBI Taxonomy" id="2886947"/>
    <lineage>
        <taxon>Bacteria</taxon>
        <taxon>Bacillati</taxon>
        <taxon>Actinomycetota</taxon>
        <taxon>Actinomycetes</taxon>
        <taxon>Kitasatosporales</taxon>
        <taxon>Streptomycetaceae</taxon>
        <taxon>Streptomyces</taxon>
    </lineage>
</organism>
<dbReference type="Pfam" id="PF10646">
    <property type="entry name" value="Germane"/>
    <property type="match status" value="1"/>
</dbReference>
<dbReference type="Proteomes" id="UP001108029">
    <property type="component" value="Unassembled WGS sequence"/>
</dbReference>
<sequence>MRAGRRAALLMWLPVLGALASCGIPTTGVVEAGGPASGAVPTLRVYFADGGALRGVDRRVAGPVDPESAVQVLLRGPTRAEQAEGLYTLLPPVPSLMSQVKVASRDGRVTIRLSAVPGDSGDLAAAQLICTSVAAQRVIAPRADPLPVTVTGPGLSLRGTGTQCPR</sequence>
<comment type="caution">
    <text evidence="3">The sequence shown here is derived from an EMBL/GenBank/DDBJ whole genome shotgun (WGS) entry which is preliminary data.</text>
</comment>
<feature type="signal peptide" evidence="1">
    <location>
        <begin position="1"/>
        <end position="20"/>
    </location>
</feature>
<keyword evidence="4" id="KW-1185">Reference proteome</keyword>
<dbReference type="EMBL" id="JAJSBI010000032">
    <property type="protein sequence ID" value="MCD9879781.1"/>
    <property type="molecule type" value="Genomic_DNA"/>
</dbReference>
<evidence type="ECO:0000313" key="3">
    <source>
        <dbReference type="EMBL" id="MCD9879781.1"/>
    </source>
</evidence>
<proteinExistence type="predicted"/>
<dbReference type="RefSeq" id="WP_232654723.1">
    <property type="nucleotide sequence ID" value="NZ_JAJSBI010000032.1"/>
</dbReference>
<feature type="chain" id="PRO_5040251031" description="GerMN domain-containing protein" evidence="1">
    <location>
        <begin position="21"/>
        <end position="166"/>
    </location>
</feature>
<protein>
    <recommendedName>
        <fullName evidence="2">GerMN domain-containing protein</fullName>
    </recommendedName>
</protein>
<evidence type="ECO:0000259" key="2">
    <source>
        <dbReference type="Pfam" id="PF10646"/>
    </source>
</evidence>
<dbReference type="AlphaFoldDB" id="A0A9Q3VWM6"/>